<evidence type="ECO:0000259" key="1">
    <source>
        <dbReference type="Pfam" id="PF00561"/>
    </source>
</evidence>
<gene>
    <name evidence="2" type="ORF">QQX03_04180</name>
</gene>
<dbReference type="InterPro" id="IPR000073">
    <property type="entry name" value="AB_hydrolase_1"/>
</dbReference>
<dbReference type="NCBIfam" id="TIGR03056">
    <property type="entry name" value="bchO_mg_che_rel"/>
    <property type="match status" value="1"/>
</dbReference>
<keyword evidence="3" id="KW-1185">Reference proteome</keyword>
<proteinExistence type="predicted"/>
<accession>A0A9Y2F9S4</accession>
<evidence type="ECO:0000313" key="3">
    <source>
        <dbReference type="Proteomes" id="UP001231445"/>
    </source>
</evidence>
<dbReference type="RefSeq" id="WP_285976618.1">
    <property type="nucleotide sequence ID" value="NZ_CP127221.1"/>
</dbReference>
<dbReference type="SUPFAM" id="SSF53474">
    <property type="entry name" value="alpha/beta-Hydrolases"/>
    <property type="match status" value="1"/>
</dbReference>
<dbReference type="InterPro" id="IPR050266">
    <property type="entry name" value="AB_hydrolase_sf"/>
</dbReference>
<sequence length="297" mass="31430">MSALNWEREGRSWPNREHSRFIFADGLRFHVQQMGEGPVLLLLHGTGGSTHSWHAIIPRLASHYTVVAPDLPLHGFTGGEPVSSRASLAGMVRSLAALIDTLDAKPAGLVGHSAGAAIALELARTGVVNESTPVIGFSPALTPFPGAAAQIFPGLARLLLLNPFVPRVFAGVSRFAGDPKRFLQRSTGSQTDPTSLACYAKLFANSHHARGALAMMAHWDLNTFSKGLSGISNPVLLVHGRSDQAVPLGSVEGAAAKLPNARLDVWENLGHIAHEEAPQRSAAVIAQFAEAHIQGAK</sequence>
<organism evidence="2 3">
    <name type="scientific">Altererythrobacter rubellus</name>
    <dbReference type="NCBI Taxonomy" id="2173831"/>
    <lineage>
        <taxon>Bacteria</taxon>
        <taxon>Pseudomonadati</taxon>
        <taxon>Pseudomonadota</taxon>
        <taxon>Alphaproteobacteria</taxon>
        <taxon>Sphingomonadales</taxon>
        <taxon>Erythrobacteraceae</taxon>
        <taxon>Altererythrobacter</taxon>
    </lineage>
</organism>
<keyword evidence="2" id="KW-0378">Hydrolase</keyword>
<dbReference type="KEGG" id="arue:QQX03_04180"/>
<feature type="domain" description="AB hydrolase-1" evidence="1">
    <location>
        <begin position="38"/>
        <end position="278"/>
    </location>
</feature>
<dbReference type="Pfam" id="PF00561">
    <property type="entry name" value="Abhydrolase_1"/>
    <property type="match status" value="1"/>
</dbReference>
<dbReference type="GO" id="GO:0046464">
    <property type="term" value="P:acylglycerol catabolic process"/>
    <property type="evidence" value="ECO:0007669"/>
    <property type="project" value="TreeGrafter"/>
</dbReference>
<dbReference type="GO" id="GO:0047372">
    <property type="term" value="F:monoacylglycerol lipase activity"/>
    <property type="evidence" value="ECO:0007669"/>
    <property type="project" value="TreeGrafter"/>
</dbReference>
<dbReference type="EMBL" id="CP127221">
    <property type="protein sequence ID" value="WIW96311.1"/>
    <property type="molecule type" value="Genomic_DNA"/>
</dbReference>
<dbReference type="AlphaFoldDB" id="A0A9Y2F9S4"/>
<dbReference type="Proteomes" id="UP001231445">
    <property type="component" value="Chromosome"/>
</dbReference>
<dbReference type="InterPro" id="IPR029058">
    <property type="entry name" value="AB_hydrolase_fold"/>
</dbReference>
<dbReference type="InterPro" id="IPR017497">
    <property type="entry name" value="BchO"/>
</dbReference>
<dbReference type="GO" id="GO:0016020">
    <property type="term" value="C:membrane"/>
    <property type="evidence" value="ECO:0007669"/>
    <property type="project" value="TreeGrafter"/>
</dbReference>
<reference evidence="2 3" key="1">
    <citation type="submission" date="2023-06" db="EMBL/GenBank/DDBJ databases">
        <title>Altererythrobacter rubellus NBRC 112769 genome.</title>
        <authorList>
            <person name="Zhang K."/>
        </authorList>
    </citation>
    <scope>NUCLEOTIDE SEQUENCE [LARGE SCALE GENOMIC DNA]</scope>
    <source>
        <strain evidence="2 3">NBRC 112769</strain>
    </source>
</reference>
<dbReference type="PANTHER" id="PTHR43798">
    <property type="entry name" value="MONOACYLGLYCEROL LIPASE"/>
    <property type="match status" value="1"/>
</dbReference>
<dbReference type="PRINTS" id="PR00111">
    <property type="entry name" value="ABHYDROLASE"/>
</dbReference>
<name>A0A9Y2F9S4_9SPHN</name>
<dbReference type="PANTHER" id="PTHR43798:SF5">
    <property type="entry name" value="MONOACYLGLYCEROL LIPASE ABHD6"/>
    <property type="match status" value="1"/>
</dbReference>
<dbReference type="Gene3D" id="3.40.50.1820">
    <property type="entry name" value="alpha/beta hydrolase"/>
    <property type="match status" value="1"/>
</dbReference>
<evidence type="ECO:0000313" key="2">
    <source>
        <dbReference type="EMBL" id="WIW96311.1"/>
    </source>
</evidence>
<protein>
    <submittedName>
        <fullName evidence="2">Alpha/beta fold hydrolase</fullName>
    </submittedName>
</protein>